<dbReference type="Pfam" id="PF15280">
    <property type="entry name" value="BORA_N"/>
    <property type="match status" value="1"/>
</dbReference>
<dbReference type="GO" id="GO:0005634">
    <property type="term" value="C:nucleus"/>
    <property type="evidence" value="ECO:0007669"/>
    <property type="project" value="TreeGrafter"/>
</dbReference>
<dbReference type="GO" id="GO:0007088">
    <property type="term" value="P:regulation of mitotic nuclear division"/>
    <property type="evidence" value="ECO:0007669"/>
    <property type="project" value="TreeGrafter"/>
</dbReference>
<keyword evidence="5" id="KW-0131">Cell cycle</keyword>
<feature type="region of interest" description="Disordered" evidence="7">
    <location>
        <begin position="331"/>
        <end position="352"/>
    </location>
</feature>
<keyword evidence="3" id="KW-0132">Cell division</keyword>
<evidence type="ECO:0000256" key="6">
    <source>
        <dbReference type="SAM" id="Coils"/>
    </source>
</evidence>
<evidence type="ECO:0000256" key="2">
    <source>
        <dbReference type="ARBA" id="ARBA00020055"/>
    </source>
</evidence>
<dbReference type="eggNOG" id="ENOG502SESD">
    <property type="taxonomic scope" value="Eukaryota"/>
</dbReference>
<evidence type="ECO:0000256" key="3">
    <source>
        <dbReference type="ARBA" id="ARBA00022618"/>
    </source>
</evidence>
<dbReference type="GO" id="GO:0005737">
    <property type="term" value="C:cytoplasm"/>
    <property type="evidence" value="ECO:0007669"/>
    <property type="project" value="TreeGrafter"/>
</dbReference>
<name>A0A1I7UUR1_9PELO</name>
<feature type="coiled-coil region" evidence="6">
    <location>
        <begin position="414"/>
        <end position="441"/>
    </location>
</feature>
<evidence type="ECO:0000256" key="7">
    <source>
        <dbReference type="SAM" id="MobiDB-lite"/>
    </source>
</evidence>
<dbReference type="WBParaSite" id="Csp11.Scaffold630.g19548.t1">
    <property type="protein sequence ID" value="Csp11.Scaffold630.g19548.t1"/>
    <property type="gene ID" value="Csp11.Scaffold630.g19548"/>
</dbReference>
<dbReference type="Proteomes" id="UP000095282">
    <property type="component" value="Unplaced"/>
</dbReference>
<comment type="similarity">
    <text evidence="1">Belongs to the BORA family.</text>
</comment>
<evidence type="ECO:0000256" key="4">
    <source>
        <dbReference type="ARBA" id="ARBA00022776"/>
    </source>
</evidence>
<evidence type="ECO:0000256" key="5">
    <source>
        <dbReference type="ARBA" id="ARBA00023306"/>
    </source>
</evidence>
<dbReference type="PANTHER" id="PTHR14728">
    <property type="entry name" value="PROTEIN AURORA BOREALIS"/>
    <property type="match status" value="1"/>
</dbReference>
<protein>
    <recommendedName>
        <fullName evidence="2">Protein aurora borealis</fullName>
    </recommendedName>
</protein>
<feature type="region of interest" description="Disordered" evidence="7">
    <location>
        <begin position="65"/>
        <end position="100"/>
    </location>
</feature>
<dbReference type="GO" id="GO:0051301">
    <property type="term" value="P:cell division"/>
    <property type="evidence" value="ECO:0007669"/>
    <property type="project" value="UniProtKB-KW"/>
</dbReference>
<evidence type="ECO:0000313" key="8">
    <source>
        <dbReference type="Proteomes" id="UP000095282"/>
    </source>
</evidence>
<dbReference type="InterPro" id="IPR023252">
    <property type="entry name" value="Aurora_borealis_protein"/>
</dbReference>
<dbReference type="AlphaFoldDB" id="A0A1I7UUR1"/>
<dbReference type="PANTHER" id="PTHR14728:SF2">
    <property type="entry name" value="PROTEIN AURORA BOREALIS"/>
    <property type="match status" value="1"/>
</dbReference>
<dbReference type="GO" id="GO:0060236">
    <property type="term" value="P:regulation of mitotic spindle organization"/>
    <property type="evidence" value="ECO:0007669"/>
    <property type="project" value="TreeGrafter"/>
</dbReference>
<accession>A0A1I7UUR1</accession>
<proteinExistence type="inferred from homology"/>
<keyword evidence="8" id="KW-1185">Reference proteome</keyword>
<keyword evidence="6" id="KW-0175">Coiled coil</keyword>
<dbReference type="GO" id="GO:0019901">
    <property type="term" value="F:protein kinase binding"/>
    <property type="evidence" value="ECO:0007669"/>
    <property type="project" value="TreeGrafter"/>
</dbReference>
<reference evidence="9" key="1">
    <citation type="submission" date="2016-11" db="UniProtKB">
        <authorList>
            <consortium name="WormBaseParasite"/>
        </authorList>
    </citation>
    <scope>IDENTIFICATION</scope>
</reference>
<feature type="region of interest" description="Disordered" evidence="7">
    <location>
        <begin position="1"/>
        <end position="39"/>
    </location>
</feature>
<evidence type="ECO:0000313" key="9">
    <source>
        <dbReference type="WBParaSite" id="Csp11.Scaffold630.g19548.t1"/>
    </source>
</evidence>
<organism evidence="8 9">
    <name type="scientific">Caenorhabditis tropicalis</name>
    <dbReference type="NCBI Taxonomy" id="1561998"/>
    <lineage>
        <taxon>Eukaryota</taxon>
        <taxon>Metazoa</taxon>
        <taxon>Ecdysozoa</taxon>
        <taxon>Nematoda</taxon>
        <taxon>Chromadorea</taxon>
        <taxon>Rhabditida</taxon>
        <taxon>Rhabditina</taxon>
        <taxon>Rhabditomorpha</taxon>
        <taxon>Rhabditoidea</taxon>
        <taxon>Rhabditidae</taxon>
        <taxon>Peloderinae</taxon>
        <taxon>Caenorhabditis</taxon>
    </lineage>
</organism>
<sequence>MEFNVSSFYEREDAGKQLNSTALEQDENEQKEWKLSPITAETRRGKVPVFNKKVHHSNMEFKSPLKTINFQTTDPSTSGYESKSSTKNTHQSSSSDPKLSMSADISSIVANSSLNQFDSIFINSLHKSINFSPRLVISNQESDSQQKECEKFEWSVEQLAILKPAHISDEEIAASYQSPIPEVEEKIQEALNEYWTKNVSYIPSPDGPRFVNLTHRDGTVTTIQYGGEAPQSSIASEGTTPSLANLVRRKEAVRAAYATSSPKQRPRNFRNLRQVRNRTCQTELTIPSNLDLDFKKLLGDEFCYQPDQEIDDEEVFNISVSSNFSTRRRLFSTSGQREDESEDVGNSSILSADDNLMNESSSQAFNDSLSPVRRSEDISDDIDDGAENIDNSLATSEATRSHVSQIAINISILNDCMMNSIDEAENECEEEEKIVETLDDQRKRIFSDSHIHANEYEILDRSSSSNATPRHEDLDWTPRRFTGSVNNSIVRGCGSSGTFSSGGTAPRELRRFVFDMSPIHPNHNLPAILRTPIQRCHTSLPRGRLDLNDEEEDEDFEEEK</sequence>
<feature type="compositionally biased region" description="Acidic residues" evidence="7">
    <location>
        <begin position="548"/>
        <end position="560"/>
    </location>
</feature>
<feature type="compositionally biased region" description="Low complexity" evidence="7">
    <location>
        <begin position="82"/>
        <end position="95"/>
    </location>
</feature>
<keyword evidence="4" id="KW-0498">Mitosis</keyword>
<feature type="region of interest" description="Disordered" evidence="7">
    <location>
        <begin position="540"/>
        <end position="560"/>
    </location>
</feature>
<evidence type="ECO:0000256" key="1">
    <source>
        <dbReference type="ARBA" id="ARBA00010963"/>
    </source>
</evidence>
<feature type="compositionally biased region" description="Polar residues" evidence="7">
    <location>
        <begin position="66"/>
        <end position="81"/>
    </location>
</feature>